<dbReference type="SUPFAM" id="SSF69118">
    <property type="entry name" value="AhpD-like"/>
    <property type="match status" value="1"/>
</dbReference>
<sequence length="129" mass="14378">MTDATGRRELGLRKMTEVYGFDVTDSPGDEFFGYTVDHLFAEIWTREGLTMRERRLLLIGLLAGQGLNDVLDLQLPAALDNGELDAAELREIVIFLTHYVGWPMGAKLNGQVEGLIARREKAARRDGTA</sequence>
<keyword evidence="3" id="KW-1185">Reference proteome</keyword>
<name>A0ABN1QCJ6_9ACTN</name>
<dbReference type="EMBL" id="BAAAHH010000002">
    <property type="protein sequence ID" value="GAA0940748.1"/>
    <property type="molecule type" value="Genomic_DNA"/>
</dbReference>
<dbReference type="Gene3D" id="1.20.1290.10">
    <property type="entry name" value="AhpD-like"/>
    <property type="match status" value="1"/>
</dbReference>
<accession>A0ABN1QCJ6</accession>
<dbReference type="InterPro" id="IPR052512">
    <property type="entry name" value="4CMD/NDH-1_regulator"/>
</dbReference>
<proteinExistence type="predicted"/>
<evidence type="ECO:0000259" key="1">
    <source>
        <dbReference type="Pfam" id="PF02627"/>
    </source>
</evidence>
<dbReference type="Pfam" id="PF02627">
    <property type="entry name" value="CMD"/>
    <property type="match status" value="1"/>
</dbReference>
<evidence type="ECO:0000313" key="2">
    <source>
        <dbReference type="EMBL" id="GAA0940748.1"/>
    </source>
</evidence>
<dbReference type="InterPro" id="IPR003779">
    <property type="entry name" value="CMD-like"/>
</dbReference>
<feature type="domain" description="Carboxymuconolactone decarboxylase-like" evidence="1">
    <location>
        <begin position="30"/>
        <end position="103"/>
    </location>
</feature>
<organism evidence="2 3">
    <name type="scientific">Actinocorallia libanotica</name>
    <dbReference type="NCBI Taxonomy" id="46162"/>
    <lineage>
        <taxon>Bacteria</taxon>
        <taxon>Bacillati</taxon>
        <taxon>Actinomycetota</taxon>
        <taxon>Actinomycetes</taxon>
        <taxon>Streptosporangiales</taxon>
        <taxon>Thermomonosporaceae</taxon>
        <taxon>Actinocorallia</taxon>
    </lineage>
</organism>
<reference evidence="2 3" key="1">
    <citation type="journal article" date="2019" name="Int. J. Syst. Evol. Microbiol.">
        <title>The Global Catalogue of Microorganisms (GCM) 10K type strain sequencing project: providing services to taxonomists for standard genome sequencing and annotation.</title>
        <authorList>
            <consortium name="The Broad Institute Genomics Platform"/>
            <consortium name="The Broad Institute Genome Sequencing Center for Infectious Disease"/>
            <person name="Wu L."/>
            <person name="Ma J."/>
        </authorList>
    </citation>
    <scope>NUCLEOTIDE SEQUENCE [LARGE SCALE GENOMIC DNA]</scope>
    <source>
        <strain evidence="2 3">JCM 10696</strain>
    </source>
</reference>
<dbReference type="PANTHER" id="PTHR33570">
    <property type="entry name" value="4-CARBOXYMUCONOLACTONE DECARBOXYLASE FAMILY PROTEIN"/>
    <property type="match status" value="1"/>
</dbReference>
<protein>
    <submittedName>
        <fullName evidence="2">Carboxymuconolactone decarboxylase family protein</fullName>
    </submittedName>
</protein>
<gene>
    <name evidence="2" type="ORF">GCM10009550_10440</name>
</gene>
<dbReference type="InterPro" id="IPR029032">
    <property type="entry name" value="AhpD-like"/>
</dbReference>
<dbReference type="PANTHER" id="PTHR33570:SF2">
    <property type="entry name" value="CARBOXYMUCONOLACTONE DECARBOXYLASE-LIKE DOMAIN-CONTAINING PROTEIN"/>
    <property type="match status" value="1"/>
</dbReference>
<comment type="caution">
    <text evidence="2">The sequence shown here is derived from an EMBL/GenBank/DDBJ whole genome shotgun (WGS) entry which is preliminary data.</text>
</comment>
<dbReference type="RefSeq" id="WP_344237233.1">
    <property type="nucleotide sequence ID" value="NZ_BAAAHH010000002.1"/>
</dbReference>
<dbReference type="Proteomes" id="UP001500665">
    <property type="component" value="Unassembled WGS sequence"/>
</dbReference>
<evidence type="ECO:0000313" key="3">
    <source>
        <dbReference type="Proteomes" id="UP001500665"/>
    </source>
</evidence>